<evidence type="ECO:0000313" key="21">
    <source>
        <dbReference type="EMBL" id="CAB4972520.1"/>
    </source>
</evidence>
<dbReference type="Pfam" id="PF08245">
    <property type="entry name" value="Mur_ligase_M"/>
    <property type="match status" value="1"/>
</dbReference>
<evidence type="ECO:0000256" key="4">
    <source>
        <dbReference type="ARBA" id="ARBA00022741"/>
    </source>
</evidence>
<feature type="domain" description="Mur ligase C-terminal" evidence="12">
    <location>
        <begin position="316"/>
        <end position="438"/>
    </location>
</feature>
<dbReference type="EMBL" id="CAFBNH010000002">
    <property type="protein sequence ID" value="CAB4938943.1"/>
    <property type="molecule type" value="Genomic_DNA"/>
</dbReference>
<keyword evidence="4" id="KW-0547">Nucleotide-binding</keyword>
<dbReference type="Gene3D" id="3.40.1190.10">
    <property type="entry name" value="Mur-like, catalytic domain"/>
    <property type="match status" value="1"/>
</dbReference>
<evidence type="ECO:0000313" key="15">
    <source>
        <dbReference type="EMBL" id="CAB4686709.1"/>
    </source>
</evidence>
<dbReference type="PANTHER" id="PTHR43024:SF1">
    <property type="entry name" value="UDP-N-ACETYLMURAMOYL-TRIPEPTIDE--D-ALANYL-D-ALANINE LIGASE"/>
    <property type="match status" value="1"/>
</dbReference>
<accession>A0A6J5YPY1</accession>
<evidence type="ECO:0000256" key="7">
    <source>
        <dbReference type="ARBA" id="ARBA00022984"/>
    </source>
</evidence>
<reference evidence="14" key="1">
    <citation type="submission" date="2020-05" db="EMBL/GenBank/DDBJ databases">
        <authorList>
            <person name="Chiriac C."/>
            <person name="Salcher M."/>
            <person name="Ghai R."/>
            <person name="Kavagutti S V."/>
        </authorList>
    </citation>
    <scope>NUCLEOTIDE SEQUENCE</scope>
</reference>
<evidence type="ECO:0000313" key="18">
    <source>
        <dbReference type="EMBL" id="CAB4830735.1"/>
    </source>
</evidence>
<evidence type="ECO:0000256" key="2">
    <source>
        <dbReference type="ARBA" id="ARBA00022598"/>
    </source>
</evidence>
<dbReference type="GO" id="GO:0008360">
    <property type="term" value="P:regulation of cell shape"/>
    <property type="evidence" value="ECO:0007669"/>
    <property type="project" value="UniProtKB-KW"/>
</dbReference>
<dbReference type="Pfam" id="PF02875">
    <property type="entry name" value="Mur_ligase_C"/>
    <property type="match status" value="1"/>
</dbReference>
<feature type="domain" description="Mur ligase central" evidence="13">
    <location>
        <begin position="106"/>
        <end position="292"/>
    </location>
</feature>
<dbReference type="NCBIfam" id="TIGR01143">
    <property type="entry name" value="murF"/>
    <property type="match status" value="1"/>
</dbReference>
<dbReference type="GO" id="GO:0005524">
    <property type="term" value="F:ATP binding"/>
    <property type="evidence" value="ECO:0007669"/>
    <property type="project" value="UniProtKB-KW"/>
</dbReference>
<keyword evidence="7" id="KW-0573">Peptidoglycan synthesis</keyword>
<evidence type="ECO:0000259" key="12">
    <source>
        <dbReference type="Pfam" id="PF02875"/>
    </source>
</evidence>
<dbReference type="SUPFAM" id="SSF63418">
    <property type="entry name" value="MurE/MurF N-terminal domain"/>
    <property type="match status" value="1"/>
</dbReference>
<gene>
    <name evidence="15" type="ORF">UFOPK2510_00391</name>
    <name evidence="16" type="ORF">UFOPK2718_00276</name>
    <name evidence="17" type="ORF">UFOPK2936_00581</name>
    <name evidence="18" type="ORF">UFOPK3174_01059</name>
    <name evidence="19" type="ORF">UFOPK3328_01249</name>
    <name evidence="20" type="ORF">UFOPK3779_00386</name>
    <name evidence="21" type="ORF">UFOPK3913_00547</name>
    <name evidence="14" type="ORF">UFOPK4107_00089</name>
</gene>
<keyword evidence="6" id="KW-0133">Cell shape</keyword>
<dbReference type="InterPro" id="IPR000713">
    <property type="entry name" value="Mur_ligase_N"/>
</dbReference>
<dbReference type="GO" id="GO:0047480">
    <property type="term" value="F:UDP-N-acetylmuramoyl-tripeptide-D-alanyl-D-alanine ligase activity"/>
    <property type="evidence" value="ECO:0007669"/>
    <property type="project" value="InterPro"/>
</dbReference>
<keyword evidence="1" id="KW-0963">Cytoplasm</keyword>
<evidence type="ECO:0000259" key="11">
    <source>
        <dbReference type="Pfam" id="PF01225"/>
    </source>
</evidence>
<evidence type="ECO:0000256" key="8">
    <source>
        <dbReference type="ARBA" id="ARBA00023306"/>
    </source>
</evidence>
<name>A0A6J5YPY1_9ZZZZ</name>
<evidence type="ECO:0000313" key="16">
    <source>
        <dbReference type="EMBL" id="CAB4718308.1"/>
    </source>
</evidence>
<dbReference type="HAMAP" id="MF_02019">
    <property type="entry name" value="MurF"/>
    <property type="match status" value="1"/>
</dbReference>
<evidence type="ECO:0000256" key="10">
    <source>
        <dbReference type="ARBA" id="ARBA00031461"/>
    </source>
</evidence>
<dbReference type="SUPFAM" id="SSF53623">
    <property type="entry name" value="MurD-like peptide ligases, catalytic domain"/>
    <property type="match status" value="1"/>
</dbReference>
<dbReference type="InterPro" id="IPR036565">
    <property type="entry name" value="Mur-like_cat_sf"/>
</dbReference>
<evidence type="ECO:0000313" key="17">
    <source>
        <dbReference type="EMBL" id="CAB4776849.1"/>
    </source>
</evidence>
<keyword evidence="5" id="KW-0067">ATP-binding</keyword>
<evidence type="ECO:0000313" key="19">
    <source>
        <dbReference type="EMBL" id="CAB4874124.1"/>
    </source>
</evidence>
<dbReference type="InterPro" id="IPR005863">
    <property type="entry name" value="UDP-N-AcMur_synth"/>
</dbReference>
<dbReference type="EMBL" id="CAFBLD010000008">
    <property type="protein sequence ID" value="CAB4874124.1"/>
    <property type="molecule type" value="Genomic_DNA"/>
</dbReference>
<evidence type="ECO:0000259" key="13">
    <source>
        <dbReference type="Pfam" id="PF08245"/>
    </source>
</evidence>
<dbReference type="EMBL" id="CAEZXO010000002">
    <property type="protein sequence ID" value="CAB4686709.1"/>
    <property type="molecule type" value="Genomic_DNA"/>
</dbReference>
<dbReference type="EMBL" id="CAFABH010000017">
    <property type="protein sequence ID" value="CAB4830735.1"/>
    <property type="molecule type" value="Genomic_DNA"/>
</dbReference>
<dbReference type="InterPro" id="IPR004101">
    <property type="entry name" value="Mur_ligase_C"/>
</dbReference>
<dbReference type="InterPro" id="IPR013221">
    <property type="entry name" value="Mur_ligase_cen"/>
</dbReference>
<dbReference type="InterPro" id="IPR051046">
    <property type="entry name" value="MurCDEF_CellWall_CoF430Synth"/>
</dbReference>
<dbReference type="InterPro" id="IPR035911">
    <property type="entry name" value="MurE/MurF_N"/>
</dbReference>
<dbReference type="Pfam" id="PF01225">
    <property type="entry name" value="Mur_ligase"/>
    <property type="match status" value="1"/>
</dbReference>
<evidence type="ECO:0000256" key="5">
    <source>
        <dbReference type="ARBA" id="ARBA00022840"/>
    </source>
</evidence>
<dbReference type="Gene3D" id="3.40.1390.10">
    <property type="entry name" value="MurE/MurF, N-terminal domain"/>
    <property type="match status" value="1"/>
</dbReference>
<feature type="domain" description="Mur ligase N-terminal catalytic" evidence="11">
    <location>
        <begin position="30"/>
        <end position="73"/>
    </location>
</feature>
<evidence type="ECO:0000256" key="9">
    <source>
        <dbReference type="ARBA" id="ARBA00023316"/>
    </source>
</evidence>
<dbReference type="GO" id="GO:0009252">
    <property type="term" value="P:peptidoglycan biosynthetic process"/>
    <property type="evidence" value="ECO:0007669"/>
    <property type="project" value="UniProtKB-KW"/>
</dbReference>
<dbReference type="AlphaFoldDB" id="A0A6J5YPY1"/>
<dbReference type="InterPro" id="IPR036615">
    <property type="entry name" value="Mur_ligase_C_dom_sf"/>
</dbReference>
<dbReference type="GO" id="GO:0051301">
    <property type="term" value="P:cell division"/>
    <property type="evidence" value="ECO:0007669"/>
    <property type="project" value="UniProtKB-KW"/>
</dbReference>
<dbReference type="SUPFAM" id="SSF53244">
    <property type="entry name" value="MurD-like peptide ligases, peptide-binding domain"/>
    <property type="match status" value="1"/>
</dbReference>
<dbReference type="EMBL" id="CAESAE010000001">
    <property type="protein sequence ID" value="CAB4330040.1"/>
    <property type="molecule type" value="Genomic_DNA"/>
</dbReference>
<dbReference type="GO" id="GO:0071555">
    <property type="term" value="P:cell wall organization"/>
    <property type="evidence" value="ECO:0007669"/>
    <property type="project" value="UniProtKB-KW"/>
</dbReference>
<keyword evidence="8" id="KW-0131">Cell cycle</keyword>
<keyword evidence="9" id="KW-0961">Cell wall biogenesis/degradation</keyword>
<dbReference type="PANTHER" id="PTHR43024">
    <property type="entry name" value="UDP-N-ACETYLMURAMOYL-TRIPEPTIDE--D-ALANYL-D-ALANINE LIGASE"/>
    <property type="match status" value="1"/>
</dbReference>
<keyword evidence="3" id="KW-0132">Cell division</keyword>
<evidence type="ECO:0000256" key="1">
    <source>
        <dbReference type="ARBA" id="ARBA00022490"/>
    </source>
</evidence>
<evidence type="ECO:0000313" key="14">
    <source>
        <dbReference type="EMBL" id="CAB4330040.1"/>
    </source>
</evidence>
<dbReference type="EMBL" id="CAEZYM010000002">
    <property type="protein sequence ID" value="CAB4718308.1"/>
    <property type="molecule type" value="Genomic_DNA"/>
</dbReference>
<dbReference type="EMBL" id="CAEZZW010000002">
    <property type="protein sequence ID" value="CAB4776849.1"/>
    <property type="molecule type" value="Genomic_DNA"/>
</dbReference>
<proteinExistence type="inferred from homology"/>
<evidence type="ECO:0000256" key="6">
    <source>
        <dbReference type="ARBA" id="ARBA00022960"/>
    </source>
</evidence>
<protein>
    <recommendedName>
        <fullName evidence="10">UDP-MurNAc-pentapeptide synthetase</fullName>
    </recommendedName>
</protein>
<keyword evidence="2" id="KW-0436">Ligase</keyword>
<evidence type="ECO:0000313" key="20">
    <source>
        <dbReference type="EMBL" id="CAB4938943.1"/>
    </source>
</evidence>
<evidence type="ECO:0000256" key="3">
    <source>
        <dbReference type="ARBA" id="ARBA00022618"/>
    </source>
</evidence>
<sequence>MIALSAQEIAKIVDGQLHATGDLVVTAPPSIDSRDVARGSIFLALKGEHVDGHDFAGKALKQGAVLVLSSQKIDGPCIVVKDVVAAIGLLAAYVRRQLPNLVVIGITGSQGKTTSKDLLSWILSMADSTIAAVGSFNNELGVPLTLLRCAESTKYCIVEMGARHKGDIKALSTMAAPNIGVVLKVGSAHVGEFGSLEAIASTKAELVEALDEEGIAILGRYDEFTPKMGNGLKSSVITFGETHEAHIRASDIDMREGRAHFDLVTPEGRAAVGLRLVGSHQIANALAAAAVATGLGIPLDVIAGGLSTAEVVNKWRMELHELSNLLLINDVYNANPESTAAALRTLALFAQERGGQSWAFLGKMHELGASSDQEHASIGTLAESLGIDHLVCVGTPEYGADVNKQGEMSTHFYPSKALAVELSKDFAEGDVVLVKASRAERMEELAANIIENWNERVGLVE</sequence>
<dbReference type="Gene3D" id="3.90.190.20">
    <property type="entry name" value="Mur ligase, C-terminal domain"/>
    <property type="match status" value="1"/>
</dbReference>
<dbReference type="EMBL" id="CAFBOC010000004">
    <property type="protein sequence ID" value="CAB4972520.1"/>
    <property type="molecule type" value="Genomic_DNA"/>
</dbReference>
<organism evidence="14">
    <name type="scientific">freshwater metagenome</name>
    <dbReference type="NCBI Taxonomy" id="449393"/>
    <lineage>
        <taxon>unclassified sequences</taxon>
        <taxon>metagenomes</taxon>
        <taxon>ecological metagenomes</taxon>
    </lineage>
</organism>